<dbReference type="EMBL" id="VCDI01000003">
    <property type="protein sequence ID" value="TLU72629.1"/>
    <property type="molecule type" value="Genomic_DNA"/>
</dbReference>
<organism evidence="2 3">
    <name type="scientific">Lichenicoccus roseus</name>
    <dbReference type="NCBI Taxonomy" id="2683649"/>
    <lineage>
        <taxon>Bacteria</taxon>
        <taxon>Pseudomonadati</taxon>
        <taxon>Pseudomonadota</taxon>
        <taxon>Alphaproteobacteria</taxon>
        <taxon>Acetobacterales</taxon>
        <taxon>Acetobacteraceae</taxon>
        <taxon>Lichenicoccus</taxon>
    </lineage>
</organism>
<comment type="caution">
    <text evidence="2">The sequence shown here is derived from an EMBL/GenBank/DDBJ whole genome shotgun (WGS) entry which is preliminary data.</text>
</comment>
<sequence>MRELHNMPSPAQQPGSASDVRVGFSKVRQELATARDEQVARVVALVDAMPDRGTADALVAPLRSRLAILRPGRPYNFTRLLFMPVDAIIVPPRIWRRGDGMLPRHTLPSLANVVRTAMGGQAAEIDRALAQSTGPEHRDGARSVRQLGHLLWPEASGILAAAKLPDCWISQTGLAATDFAALAALVSMLLGDALDRQVLASQAEDDDGPDPARLCRVIGKSLSHEPHDAAVAVGLLLVDTPRPDVILNAVDAQAELHGAAAIRVTEQAIEFATRQALDRITCPSDAGHRLKALREGMLLMQALELRTWLGGNRRVQINQMRATARKTCRESFTLSLESKLLGPLKAVIRPPTDPQIVEFESVAHDLRDLEAIGRRLGGSELYAADLSAAAISIRAATCLPLADRARLVEILVGSEAATDLLRAEVPRPC</sequence>
<accession>A0A5R9J6N3</accession>
<dbReference type="RefSeq" id="WP_138326090.1">
    <property type="nucleotide sequence ID" value="NZ_VCDI01000003.1"/>
</dbReference>
<dbReference type="AlphaFoldDB" id="A0A5R9J6N3"/>
<protein>
    <submittedName>
        <fullName evidence="2">Uncharacterized protein</fullName>
    </submittedName>
</protein>
<evidence type="ECO:0000313" key="3">
    <source>
        <dbReference type="Proteomes" id="UP000305654"/>
    </source>
</evidence>
<dbReference type="Proteomes" id="UP000305654">
    <property type="component" value="Unassembled WGS sequence"/>
</dbReference>
<dbReference type="OrthoDB" id="7262897at2"/>
<name>A0A5R9J6N3_9PROT</name>
<evidence type="ECO:0000256" key="1">
    <source>
        <dbReference type="SAM" id="MobiDB-lite"/>
    </source>
</evidence>
<feature type="region of interest" description="Disordered" evidence="1">
    <location>
        <begin position="1"/>
        <end position="20"/>
    </location>
</feature>
<reference evidence="2 3" key="1">
    <citation type="submission" date="2019-05" db="EMBL/GenBank/DDBJ databases">
        <authorList>
            <person name="Pankratov T."/>
            <person name="Grouzdev D."/>
        </authorList>
    </citation>
    <scope>NUCLEOTIDE SEQUENCE [LARGE SCALE GENOMIC DNA]</scope>
    <source>
        <strain evidence="2 3">KEBCLARHB70R</strain>
    </source>
</reference>
<proteinExistence type="predicted"/>
<evidence type="ECO:0000313" key="2">
    <source>
        <dbReference type="EMBL" id="TLU72629.1"/>
    </source>
</evidence>
<gene>
    <name evidence="2" type="ORF">FE263_11350</name>
</gene>
<keyword evidence="3" id="KW-1185">Reference proteome</keyword>